<dbReference type="Pfam" id="PF00440">
    <property type="entry name" value="TetR_N"/>
    <property type="match status" value="1"/>
</dbReference>
<dbReference type="Gene3D" id="1.10.357.10">
    <property type="entry name" value="Tetracycline Repressor, domain 2"/>
    <property type="match status" value="1"/>
</dbReference>
<dbReference type="PANTHER" id="PTHR30055">
    <property type="entry name" value="HTH-TYPE TRANSCRIPTIONAL REGULATOR RUTR"/>
    <property type="match status" value="1"/>
</dbReference>
<evidence type="ECO:0000313" key="7">
    <source>
        <dbReference type="EMBL" id="MDQ0177772.1"/>
    </source>
</evidence>
<dbReference type="InterPro" id="IPR001647">
    <property type="entry name" value="HTH_TetR"/>
</dbReference>
<dbReference type="SUPFAM" id="SSF48498">
    <property type="entry name" value="Tetracyclin repressor-like, C-terminal domain"/>
    <property type="match status" value="1"/>
</dbReference>
<protein>
    <submittedName>
        <fullName evidence="7">AcrR family transcriptional regulator</fullName>
    </submittedName>
</protein>
<dbReference type="InterPro" id="IPR003012">
    <property type="entry name" value="Tet_transcr_reg_TetR"/>
</dbReference>
<proteinExistence type="predicted"/>
<reference evidence="7 8" key="1">
    <citation type="submission" date="2023-07" db="EMBL/GenBank/DDBJ databases">
        <title>Genomic Encyclopedia of Type Strains, Phase IV (KMG-IV): sequencing the most valuable type-strain genomes for metagenomic binning, comparative biology and taxonomic classification.</title>
        <authorList>
            <person name="Goeker M."/>
        </authorList>
    </citation>
    <scope>NUCLEOTIDE SEQUENCE [LARGE SCALE GENOMIC DNA]</scope>
    <source>
        <strain evidence="7 8">DSM 23837</strain>
    </source>
</reference>
<keyword evidence="4" id="KW-0804">Transcription</keyword>
<dbReference type="InterPro" id="IPR050109">
    <property type="entry name" value="HTH-type_TetR-like_transc_reg"/>
</dbReference>
<dbReference type="SUPFAM" id="SSF46689">
    <property type="entry name" value="Homeodomain-like"/>
    <property type="match status" value="1"/>
</dbReference>
<dbReference type="InterPro" id="IPR009057">
    <property type="entry name" value="Homeodomain-like_sf"/>
</dbReference>
<dbReference type="PANTHER" id="PTHR30055:SF151">
    <property type="entry name" value="TRANSCRIPTIONAL REGULATORY PROTEIN"/>
    <property type="match status" value="1"/>
</dbReference>
<evidence type="ECO:0000256" key="1">
    <source>
        <dbReference type="ARBA" id="ARBA00022491"/>
    </source>
</evidence>
<comment type="caution">
    <text evidence="7">The sequence shown here is derived from an EMBL/GenBank/DDBJ whole genome shotgun (WGS) entry which is preliminary data.</text>
</comment>
<sequence>MKDSSKKSLNHDLIIKAALDILDVHGPSGLSMRRLAASLNVEAASLYYHLPNKGILLQKIVDFSAVQAVLPEMPMKSWPTALRRLAANFRATLRKHPGVVPLIAIQPVSDEVAFQLSAPILAAMKEMNIEQEKALFVIQSISVFVIGHALAEVGNLPDPPTAPQAYYDEWFEMGLNALISGFQLQFDS</sequence>
<evidence type="ECO:0000256" key="4">
    <source>
        <dbReference type="ARBA" id="ARBA00023163"/>
    </source>
</evidence>
<feature type="DNA-binding region" description="H-T-H motif" evidence="5">
    <location>
        <begin position="31"/>
        <end position="50"/>
    </location>
</feature>
<name>A0ABT9WWV3_9BACI</name>
<organism evidence="7 8">
    <name type="scientific">Bacillus chungangensis</name>
    <dbReference type="NCBI Taxonomy" id="587633"/>
    <lineage>
        <taxon>Bacteria</taxon>
        <taxon>Bacillati</taxon>
        <taxon>Bacillota</taxon>
        <taxon>Bacilli</taxon>
        <taxon>Bacillales</taxon>
        <taxon>Bacillaceae</taxon>
        <taxon>Bacillus</taxon>
    </lineage>
</organism>
<keyword evidence="1" id="KW-0678">Repressor</keyword>
<evidence type="ECO:0000313" key="8">
    <source>
        <dbReference type="Proteomes" id="UP001223586"/>
    </source>
</evidence>
<dbReference type="InterPro" id="IPR036271">
    <property type="entry name" value="Tet_transcr_reg_TetR-rel_C_sf"/>
</dbReference>
<evidence type="ECO:0000259" key="6">
    <source>
        <dbReference type="PROSITE" id="PS50977"/>
    </source>
</evidence>
<dbReference type="InterPro" id="IPR004111">
    <property type="entry name" value="Repressor_TetR_C"/>
</dbReference>
<keyword evidence="8" id="KW-1185">Reference proteome</keyword>
<dbReference type="EMBL" id="JAUSTT010000027">
    <property type="protein sequence ID" value="MDQ0177772.1"/>
    <property type="molecule type" value="Genomic_DNA"/>
</dbReference>
<gene>
    <name evidence="7" type="ORF">J2S08_003653</name>
</gene>
<dbReference type="PROSITE" id="PS50977">
    <property type="entry name" value="HTH_TETR_2"/>
    <property type="match status" value="1"/>
</dbReference>
<keyword evidence="2" id="KW-0805">Transcription regulation</keyword>
<dbReference type="PRINTS" id="PR00400">
    <property type="entry name" value="TETREPRESSOR"/>
</dbReference>
<keyword evidence="3 5" id="KW-0238">DNA-binding</keyword>
<evidence type="ECO:0000256" key="2">
    <source>
        <dbReference type="ARBA" id="ARBA00023015"/>
    </source>
</evidence>
<dbReference type="Pfam" id="PF02909">
    <property type="entry name" value="TetR_C_1"/>
    <property type="match status" value="1"/>
</dbReference>
<dbReference type="RefSeq" id="WP_307232061.1">
    <property type="nucleotide sequence ID" value="NZ_JAUSTT010000027.1"/>
</dbReference>
<dbReference type="Proteomes" id="UP001223586">
    <property type="component" value="Unassembled WGS sequence"/>
</dbReference>
<evidence type="ECO:0000256" key="3">
    <source>
        <dbReference type="ARBA" id="ARBA00023125"/>
    </source>
</evidence>
<feature type="domain" description="HTH tetR-type" evidence="6">
    <location>
        <begin position="8"/>
        <end position="68"/>
    </location>
</feature>
<accession>A0ABT9WWV3</accession>
<evidence type="ECO:0000256" key="5">
    <source>
        <dbReference type="PROSITE-ProRule" id="PRU00335"/>
    </source>
</evidence>